<reference evidence="2" key="1">
    <citation type="submission" date="2021-02" db="EMBL/GenBank/DDBJ databases">
        <authorList>
            <person name="Nowell W R."/>
        </authorList>
    </citation>
    <scope>NUCLEOTIDE SEQUENCE</scope>
    <source>
        <strain evidence="2">Ploen Becks lab</strain>
    </source>
</reference>
<name>A0A814DD38_9BILA</name>
<evidence type="ECO:0000313" key="3">
    <source>
        <dbReference type="Proteomes" id="UP000663879"/>
    </source>
</evidence>
<proteinExistence type="predicted"/>
<keyword evidence="3" id="KW-1185">Reference proteome</keyword>
<dbReference type="Proteomes" id="UP000663879">
    <property type="component" value="Unassembled WGS sequence"/>
</dbReference>
<dbReference type="AlphaFoldDB" id="A0A814DD38"/>
<dbReference type="EMBL" id="CAJNOC010002809">
    <property type="protein sequence ID" value="CAF0952571.1"/>
    <property type="molecule type" value="Genomic_DNA"/>
</dbReference>
<evidence type="ECO:0000313" key="2">
    <source>
        <dbReference type="EMBL" id="CAF0952571.1"/>
    </source>
</evidence>
<evidence type="ECO:0000256" key="1">
    <source>
        <dbReference type="SAM" id="MobiDB-lite"/>
    </source>
</evidence>
<protein>
    <submittedName>
        <fullName evidence="2">Uncharacterized protein</fullName>
    </submittedName>
</protein>
<dbReference type="OrthoDB" id="10151287at2759"/>
<gene>
    <name evidence="2" type="ORF">OXX778_LOCUS14024</name>
</gene>
<feature type="region of interest" description="Disordered" evidence="1">
    <location>
        <begin position="205"/>
        <end position="236"/>
    </location>
</feature>
<feature type="compositionally biased region" description="Low complexity" evidence="1">
    <location>
        <begin position="205"/>
        <end position="217"/>
    </location>
</feature>
<organism evidence="2 3">
    <name type="scientific">Brachionus calyciflorus</name>
    <dbReference type="NCBI Taxonomy" id="104777"/>
    <lineage>
        <taxon>Eukaryota</taxon>
        <taxon>Metazoa</taxon>
        <taxon>Spiralia</taxon>
        <taxon>Gnathifera</taxon>
        <taxon>Rotifera</taxon>
        <taxon>Eurotatoria</taxon>
        <taxon>Monogononta</taxon>
        <taxon>Pseudotrocha</taxon>
        <taxon>Ploima</taxon>
        <taxon>Brachionidae</taxon>
        <taxon>Brachionus</taxon>
    </lineage>
</organism>
<sequence>MQFDMERNGETWHNRGAYSNVVPKTIKAVEEFKDGMDIVAWITVLEIYLKNFDKSEWVEILLSNIENKVLSRVKNFERFFVAENGYKELRNELIKLHSDKSKEIMPINLSELSVCKQLVKESVQDFGNKTIEGVKNLFPSVHNSIDIDRVMQERFVEGLLNQRLREQTRSKMLKMKNIKKDENFKINDLIKYAEYKMASYDSDTVKTSNVSNSSESDSQQEKSLIKNNQQLEPNISYPPFNKFKSRHYNQNNWNNNIQNARYQFKQNNQQINSESNDLNKILVLGQSENKKNY</sequence>
<accession>A0A814DD38</accession>
<comment type="caution">
    <text evidence="2">The sequence shown here is derived from an EMBL/GenBank/DDBJ whole genome shotgun (WGS) entry which is preliminary data.</text>
</comment>